<accession>A0ABT9DYA6</accession>
<comment type="caution">
    <text evidence="1">The sequence shown here is derived from an EMBL/GenBank/DDBJ whole genome shotgun (WGS) entry which is preliminary data.</text>
</comment>
<dbReference type="Proteomes" id="UP001243009">
    <property type="component" value="Unassembled WGS sequence"/>
</dbReference>
<gene>
    <name evidence="1" type="ORF">Q7A36_11120</name>
</gene>
<keyword evidence="2" id="KW-1185">Reference proteome</keyword>
<proteinExistence type="predicted"/>
<evidence type="ECO:0000313" key="2">
    <source>
        <dbReference type="Proteomes" id="UP001243009"/>
    </source>
</evidence>
<sequence length="63" mass="6447">MAHRIPSTACPGRDACEPECPLAAAVTIAIHVVDPAGLARCPACPDRLLCRPTGPASAPWSNA</sequence>
<evidence type="ECO:0008006" key="3">
    <source>
        <dbReference type="Google" id="ProtNLM"/>
    </source>
</evidence>
<dbReference type="EMBL" id="JAUTWS010000009">
    <property type="protein sequence ID" value="MDO9708893.1"/>
    <property type="molecule type" value="Genomic_DNA"/>
</dbReference>
<reference evidence="1 2" key="1">
    <citation type="submission" date="2023-08" db="EMBL/GenBank/DDBJ databases">
        <title>The draft genome sequence of Paracraurococcus sp. LOR1-02.</title>
        <authorList>
            <person name="Kingkaew E."/>
            <person name="Tanasupawat S."/>
        </authorList>
    </citation>
    <scope>NUCLEOTIDE SEQUENCE [LARGE SCALE GENOMIC DNA]</scope>
    <source>
        <strain evidence="1 2">LOR1-02</strain>
    </source>
</reference>
<name>A0ABT9DYA6_9PROT</name>
<dbReference type="RefSeq" id="WP_305103761.1">
    <property type="nucleotide sequence ID" value="NZ_JAUTWS010000009.1"/>
</dbReference>
<organism evidence="1 2">
    <name type="scientific">Paracraurococcus lichenis</name>
    <dbReference type="NCBI Taxonomy" id="3064888"/>
    <lineage>
        <taxon>Bacteria</taxon>
        <taxon>Pseudomonadati</taxon>
        <taxon>Pseudomonadota</taxon>
        <taxon>Alphaproteobacteria</taxon>
        <taxon>Acetobacterales</taxon>
        <taxon>Roseomonadaceae</taxon>
        <taxon>Paracraurococcus</taxon>
    </lineage>
</organism>
<protein>
    <recommendedName>
        <fullName evidence="3">4Fe-4S ferredoxin-type domain-containing protein</fullName>
    </recommendedName>
</protein>
<evidence type="ECO:0000313" key="1">
    <source>
        <dbReference type="EMBL" id="MDO9708893.1"/>
    </source>
</evidence>